<feature type="domain" description="Beta-ketoacyl-[acyl-carrier-protein] synthase III N-terminal" evidence="16">
    <location>
        <begin position="111"/>
        <end position="189"/>
    </location>
</feature>
<dbReference type="EC" id="2.3.1.180" evidence="14"/>
<dbReference type="Gene3D" id="3.40.47.10">
    <property type="match status" value="1"/>
</dbReference>
<proteinExistence type="inferred from homology"/>
<evidence type="ECO:0000256" key="6">
    <source>
        <dbReference type="ARBA" id="ARBA00023098"/>
    </source>
</evidence>
<comment type="pathway">
    <text evidence="1 14">Lipid metabolism; fatty acid biosynthesis.</text>
</comment>
<dbReference type="AlphaFoldDB" id="A0AAJ1Q9F1"/>
<evidence type="ECO:0000256" key="10">
    <source>
        <dbReference type="ARBA" id="ARBA00051096"/>
    </source>
</evidence>
<evidence type="ECO:0000256" key="11">
    <source>
        <dbReference type="ARBA" id="ARBA00052407"/>
    </source>
</evidence>
<evidence type="ECO:0000259" key="16">
    <source>
        <dbReference type="Pfam" id="PF08545"/>
    </source>
</evidence>
<comment type="subunit">
    <text evidence="14">Homodimer.</text>
</comment>
<keyword evidence="5 14" id="KW-0276">Fatty acid metabolism</keyword>
<comment type="catalytic activity">
    <reaction evidence="12">
        <text>2-methylpropanoyl-CoA + malonyl-[ACP] + H(+) = 4-methyl-3-oxopentanoyl-[ACP] + CO2 + CoA</text>
        <dbReference type="Rhea" id="RHEA:42268"/>
        <dbReference type="Rhea" id="RHEA-COMP:9623"/>
        <dbReference type="Rhea" id="RHEA-COMP:9940"/>
        <dbReference type="ChEBI" id="CHEBI:15378"/>
        <dbReference type="ChEBI" id="CHEBI:16526"/>
        <dbReference type="ChEBI" id="CHEBI:57287"/>
        <dbReference type="ChEBI" id="CHEBI:57338"/>
        <dbReference type="ChEBI" id="CHEBI:78449"/>
        <dbReference type="ChEBI" id="CHEBI:78820"/>
        <dbReference type="EC" id="2.3.1.300"/>
    </reaction>
    <physiologicalReaction direction="left-to-right" evidence="12">
        <dbReference type="Rhea" id="RHEA:42269"/>
    </physiologicalReaction>
</comment>
<reference evidence="17" key="1">
    <citation type="submission" date="2023-05" db="EMBL/GenBank/DDBJ databases">
        <title>Cataloging the Phylogenetic Diversity of Human Bladder Bacteria.</title>
        <authorList>
            <person name="Du J."/>
        </authorList>
    </citation>
    <scope>NUCLEOTIDE SEQUENCE</scope>
    <source>
        <strain evidence="17">UMB10101</strain>
    </source>
</reference>
<name>A0AAJ1Q9F1_9FIRM</name>
<dbReference type="NCBIfam" id="NF006829">
    <property type="entry name" value="PRK09352.1"/>
    <property type="match status" value="1"/>
</dbReference>
<dbReference type="Proteomes" id="UP001236274">
    <property type="component" value="Unassembled WGS sequence"/>
</dbReference>
<sequence length="331" mass="35508">MSMMNKPVGIIGTGSFLPDNVVTNFDLEKMVDTSDQWIRERTGIKERRIAPEGMNTSYMATEAAKKALQMAKLDVEDIDMIIFATLTPDMVIPSAACMLQANLGAKNAAAYDLQAACSGFVYGLITAQSYIASGLFKNILVVGAEILSRRVNWKDRGTCILFGDGAGAAVVSEVPEGYGIKGVDLGADGTGGSALCIPAGGTAVLANDQRIEEGLTFIHMDGPEVYKFAVKTMGKTALKSLERANMNLDELDYFIPHQANIRIIDSAAKRLHMPKEKVFVNLHKYGNTSAASVAIALDEANREGSLKRGDNVALAGFGAGLTWASLVLKWY</sequence>
<dbReference type="InterPro" id="IPR004655">
    <property type="entry name" value="FabH"/>
</dbReference>
<comment type="catalytic activity">
    <reaction evidence="11">
        <text>(2S)-2-methylbutanoyl-CoA + malonyl-[ACP] + H(+) = (4S)-4-methyl-3-oxohexanoyl-[ACP] + CO2 + CoA</text>
        <dbReference type="Rhea" id="RHEA:42276"/>
        <dbReference type="Rhea" id="RHEA-COMP:9623"/>
        <dbReference type="Rhea" id="RHEA-COMP:17148"/>
        <dbReference type="ChEBI" id="CHEBI:15378"/>
        <dbReference type="ChEBI" id="CHEBI:16526"/>
        <dbReference type="ChEBI" id="CHEBI:57287"/>
        <dbReference type="ChEBI" id="CHEBI:78449"/>
        <dbReference type="ChEBI" id="CHEBI:88166"/>
        <dbReference type="ChEBI" id="CHEBI:167462"/>
        <dbReference type="EC" id="2.3.1.300"/>
    </reaction>
    <physiologicalReaction direction="left-to-right" evidence="11">
        <dbReference type="Rhea" id="RHEA:42277"/>
    </physiologicalReaction>
</comment>
<comment type="domain">
    <text evidence="14">The last Arg residue of the ACP-binding site is essential for the weak association between ACP/AcpP and FabH.</text>
</comment>
<evidence type="ECO:0000256" key="5">
    <source>
        <dbReference type="ARBA" id="ARBA00022832"/>
    </source>
</evidence>
<evidence type="ECO:0000259" key="15">
    <source>
        <dbReference type="Pfam" id="PF08541"/>
    </source>
</evidence>
<evidence type="ECO:0000313" key="18">
    <source>
        <dbReference type="Proteomes" id="UP001236274"/>
    </source>
</evidence>
<comment type="catalytic activity">
    <reaction evidence="13">
        <text>3-methylbutanoyl-CoA + malonyl-[ACP] + H(+) = 5-methyl-3-oxohexanoyl-[ACP] + CO2 + CoA</text>
        <dbReference type="Rhea" id="RHEA:42272"/>
        <dbReference type="Rhea" id="RHEA-COMP:9623"/>
        <dbReference type="Rhea" id="RHEA-COMP:9941"/>
        <dbReference type="ChEBI" id="CHEBI:15378"/>
        <dbReference type="ChEBI" id="CHEBI:16526"/>
        <dbReference type="ChEBI" id="CHEBI:57287"/>
        <dbReference type="ChEBI" id="CHEBI:57345"/>
        <dbReference type="ChEBI" id="CHEBI:78449"/>
        <dbReference type="ChEBI" id="CHEBI:78822"/>
        <dbReference type="EC" id="2.3.1.300"/>
    </reaction>
    <physiologicalReaction direction="left-to-right" evidence="13">
        <dbReference type="Rhea" id="RHEA:42273"/>
    </physiologicalReaction>
</comment>
<keyword evidence="8 14" id="KW-0511">Multifunctional enzyme</keyword>
<evidence type="ECO:0000256" key="9">
    <source>
        <dbReference type="ARBA" id="ARBA00023315"/>
    </source>
</evidence>
<dbReference type="NCBIfam" id="TIGR00747">
    <property type="entry name" value="fabH"/>
    <property type="match status" value="1"/>
</dbReference>
<comment type="catalytic activity">
    <reaction evidence="10">
        <text>malonyl-[ACP] + acetyl-CoA + H(+) = 3-oxobutanoyl-[ACP] + CO2 + CoA</text>
        <dbReference type="Rhea" id="RHEA:12080"/>
        <dbReference type="Rhea" id="RHEA-COMP:9623"/>
        <dbReference type="Rhea" id="RHEA-COMP:9625"/>
        <dbReference type="ChEBI" id="CHEBI:15378"/>
        <dbReference type="ChEBI" id="CHEBI:16526"/>
        <dbReference type="ChEBI" id="CHEBI:57287"/>
        <dbReference type="ChEBI" id="CHEBI:57288"/>
        <dbReference type="ChEBI" id="CHEBI:78449"/>
        <dbReference type="ChEBI" id="CHEBI:78450"/>
        <dbReference type="EC" id="2.3.1.180"/>
    </reaction>
    <physiologicalReaction direction="left-to-right" evidence="10">
        <dbReference type="Rhea" id="RHEA:12081"/>
    </physiologicalReaction>
</comment>
<comment type="similarity">
    <text evidence="2 14">Belongs to the thiolase-like superfamily. FabH family.</text>
</comment>
<dbReference type="Pfam" id="PF08541">
    <property type="entry name" value="ACP_syn_III_C"/>
    <property type="match status" value="1"/>
</dbReference>
<keyword evidence="4 14" id="KW-0808">Transferase</keyword>
<dbReference type="EMBL" id="JASORJ010000020">
    <property type="protein sequence ID" value="MDK7357649.1"/>
    <property type="molecule type" value="Genomic_DNA"/>
</dbReference>
<gene>
    <name evidence="14" type="primary">fabH</name>
    <name evidence="17" type="ORF">QP520_08425</name>
</gene>
<dbReference type="GO" id="GO:0006633">
    <property type="term" value="P:fatty acid biosynthetic process"/>
    <property type="evidence" value="ECO:0007669"/>
    <property type="project" value="UniProtKB-UniRule"/>
</dbReference>
<keyword evidence="7 14" id="KW-0275">Fatty acid biosynthesis</keyword>
<comment type="function">
    <text evidence="14">Catalyzes the condensation reaction of fatty acid synthesis by the addition to an acyl acceptor of two carbons from malonyl-ACP. Catalyzes the first condensation reaction which initiates fatty acid synthesis and may therefore play a role in governing the total rate of fatty acid production. Possesses both acetoacetyl-ACP synthase and acetyl transacylase activities. Its substrate specificity determines the biosynthesis of branched-chain and/or straight-chain of fatty acids.</text>
</comment>
<dbReference type="GO" id="GO:0004315">
    <property type="term" value="F:3-oxoacyl-[acyl-carrier-protein] synthase activity"/>
    <property type="evidence" value="ECO:0007669"/>
    <property type="project" value="InterPro"/>
</dbReference>
<dbReference type="HAMAP" id="MF_01815">
    <property type="entry name" value="FabH"/>
    <property type="match status" value="1"/>
</dbReference>
<accession>A0AAJ1Q9F1</accession>
<dbReference type="GO" id="GO:0033818">
    <property type="term" value="F:beta-ketoacyl-acyl-carrier-protein synthase III activity"/>
    <property type="evidence" value="ECO:0007669"/>
    <property type="project" value="UniProtKB-UniRule"/>
</dbReference>
<dbReference type="PANTHER" id="PTHR43091:SF1">
    <property type="entry name" value="BETA-KETOACYL-[ACYL-CARRIER-PROTEIN] SYNTHASE III, CHLOROPLASTIC"/>
    <property type="match status" value="1"/>
</dbReference>
<keyword evidence="6 14" id="KW-0443">Lipid metabolism</keyword>
<dbReference type="FunFam" id="3.40.47.10:FF:000004">
    <property type="entry name" value="3-oxoacyl-[acyl-carrier-protein] synthase 3"/>
    <property type="match status" value="1"/>
</dbReference>
<feature type="domain" description="Beta-ketoacyl-[acyl-carrier-protein] synthase III C-terminal" evidence="15">
    <location>
        <begin position="241"/>
        <end position="330"/>
    </location>
</feature>
<evidence type="ECO:0000256" key="2">
    <source>
        <dbReference type="ARBA" id="ARBA00008642"/>
    </source>
</evidence>
<dbReference type="RefSeq" id="WP_285418132.1">
    <property type="nucleotide sequence ID" value="NZ_JASORJ010000020.1"/>
</dbReference>
<feature type="active site" evidence="14">
    <location>
        <position position="287"/>
    </location>
</feature>
<keyword evidence="14" id="KW-0963">Cytoplasm</keyword>
<feature type="active site" evidence="14">
    <location>
        <position position="117"/>
    </location>
</feature>
<evidence type="ECO:0000313" key="17">
    <source>
        <dbReference type="EMBL" id="MDK7357649.1"/>
    </source>
</evidence>
<comment type="subcellular location">
    <subcellularLocation>
        <location evidence="14">Cytoplasm</location>
    </subcellularLocation>
</comment>
<dbReference type="GO" id="GO:0005737">
    <property type="term" value="C:cytoplasm"/>
    <property type="evidence" value="ECO:0007669"/>
    <property type="project" value="UniProtKB-SubCell"/>
</dbReference>
<evidence type="ECO:0000256" key="12">
    <source>
        <dbReference type="ARBA" id="ARBA00052467"/>
    </source>
</evidence>
<evidence type="ECO:0000256" key="3">
    <source>
        <dbReference type="ARBA" id="ARBA00022516"/>
    </source>
</evidence>
<evidence type="ECO:0000256" key="8">
    <source>
        <dbReference type="ARBA" id="ARBA00023268"/>
    </source>
</evidence>
<evidence type="ECO:0000256" key="7">
    <source>
        <dbReference type="ARBA" id="ARBA00023160"/>
    </source>
</evidence>
<comment type="caution">
    <text evidence="17">The sequence shown here is derived from an EMBL/GenBank/DDBJ whole genome shotgun (WGS) entry which is preliminary data.</text>
</comment>
<evidence type="ECO:0000256" key="13">
    <source>
        <dbReference type="ARBA" id="ARBA00052985"/>
    </source>
</evidence>
<dbReference type="CDD" id="cd00830">
    <property type="entry name" value="KAS_III"/>
    <property type="match status" value="1"/>
</dbReference>
<keyword evidence="3 14" id="KW-0444">Lipid biosynthesis</keyword>
<evidence type="ECO:0000256" key="1">
    <source>
        <dbReference type="ARBA" id="ARBA00005194"/>
    </source>
</evidence>
<protein>
    <recommendedName>
        <fullName evidence="14">Beta-ketoacyl-[acyl-carrier-protein] synthase III</fullName>
        <shortName evidence="14">Beta-ketoacyl-ACP synthase III</shortName>
        <shortName evidence="14">KAS III</shortName>
        <ecNumber evidence="14">2.3.1.180</ecNumber>
    </recommendedName>
    <alternativeName>
        <fullName evidence="14">3-oxoacyl-[acyl-carrier-protein] synthase 3</fullName>
    </alternativeName>
    <alternativeName>
        <fullName evidence="14">3-oxoacyl-[acyl-carrier-protein] synthase III</fullName>
    </alternativeName>
</protein>
<dbReference type="SUPFAM" id="SSF53901">
    <property type="entry name" value="Thiolase-like"/>
    <property type="match status" value="1"/>
</dbReference>
<dbReference type="InterPro" id="IPR016039">
    <property type="entry name" value="Thiolase-like"/>
</dbReference>
<feature type="active site" evidence="14">
    <location>
        <position position="257"/>
    </location>
</feature>
<evidence type="ECO:0000256" key="4">
    <source>
        <dbReference type="ARBA" id="ARBA00022679"/>
    </source>
</evidence>
<dbReference type="PANTHER" id="PTHR43091">
    <property type="entry name" value="3-OXOACYL-[ACYL-CARRIER-PROTEIN] SYNTHASE"/>
    <property type="match status" value="1"/>
</dbReference>
<evidence type="ECO:0000256" key="14">
    <source>
        <dbReference type="HAMAP-Rule" id="MF_01815"/>
    </source>
</evidence>
<dbReference type="InterPro" id="IPR013747">
    <property type="entry name" value="ACP_syn_III_C"/>
</dbReference>
<keyword evidence="9 14" id="KW-0012">Acyltransferase</keyword>
<dbReference type="InterPro" id="IPR013751">
    <property type="entry name" value="ACP_syn_III_N"/>
</dbReference>
<feature type="region of interest" description="ACP-binding" evidence="14">
    <location>
        <begin position="258"/>
        <end position="262"/>
    </location>
</feature>
<dbReference type="Pfam" id="PF08545">
    <property type="entry name" value="ACP_syn_III"/>
    <property type="match status" value="1"/>
</dbReference>
<organism evidence="17 18">
    <name type="scientific">Veillonella atypica</name>
    <dbReference type="NCBI Taxonomy" id="39777"/>
    <lineage>
        <taxon>Bacteria</taxon>
        <taxon>Bacillati</taxon>
        <taxon>Bacillota</taxon>
        <taxon>Negativicutes</taxon>
        <taxon>Veillonellales</taxon>
        <taxon>Veillonellaceae</taxon>
        <taxon>Veillonella</taxon>
    </lineage>
</organism>